<dbReference type="HOGENOM" id="CLU_217244_0_0_9"/>
<dbReference type="AlphaFoldDB" id="S5NEJ0"/>
<reference evidence="1 2" key="1">
    <citation type="journal article" date="2014" name="Genome Announc.">
        <title>Complete Genome Sequences of Lactobacillus johnsonii Strain N6.2 and Lactobacillus reuteri Strain TD1.</title>
        <authorList>
            <person name="Leonard M.T."/>
            <person name="Valladares R.B."/>
            <person name="Ardissone A."/>
            <person name="Gonzalez C.F."/>
            <person name="Lorca G.L."/>
            <person name="Triplett E.W."/>
        </authorList>
    </citation>
    <scope>NUCLEOTIDE SEQUENCE [LARGE SCALE GENOMIC DNA]</scope>
    <source>
        <strain evidence="1 2">TD1</strain>
    </source>
</reference>
<organism evidence="1 2">
    <name type="scientific">Limosilactobacillus reuteri TD1</name>
    <dbReference type="NCBI Taxonomy" id="1358027"/>
    <lineage>
        <taxon>Bacteria</taxon>
        <taxon>Bacillati</taxon>
        <taxon>Bacillota</taxon>
        <taxon>Bacilli</taxon>
        <taxon>Lactobacillales</taxon>
        <taxon>Lactobacillaceae</taxon>
        <taxon>Limosilactobacillus</taxon>
    </lineage>
</organism>
<accession>S5NEJ0</accession>
<dbReference type="EMBL" id="CP006603">
    <property type="protein sequence ID" value="AGR65433.1"/>
    <property type="molecule type" value="Genomic_DNA"/>
</dbReference>
<dbReference type="Proteomes" id="UP000015085">
    <property type="component" value="Chromosome"/>
</dbReference>
<proteinExistence type="predicted"/>
<sequence length="35" mass="3847">MDQIRALDKGKGMHIPDAPGVGERLLNVYDLHATD</sequence>
<dbReference type="KEGG" id="lrr:N134_10100"/>
<name>S5NEJ0_LIMRT</name>
<gene>
    <name evidence="1" type="ORF">N134_10100</name>
</gene>
<protein>
    <submittedName>
        <fullName evidence="1">Uncharacterized protein</fullName>
    </submittedName>
</protein>
<evidence type="ECO:0000313" key="2">
    <source>
        <dbReference type="Proteomes" id="UP000015085"/>
    </source>
</evidence>
<evidence type="ECO:0000313" key="1">
    <source>
        <dbReference type="EMBL" id="AGR65433.1"/>
    </source>
</evidence>